<evidence type="ECO:0000313" key="4">
    <source>
        <dbReference type="EMBL" id="QFQ52415.1"/>
    </source>
</evidence>
<reference evidence="4" key="1">
    <citation type="journal article" date="2019" name="J. Eukaryot. Microbiol.">
        <title>A Comparative Characterization of the Mitochondrial Genomes of Paramoeba aparasomata and Neoparamoeba pemaquidensis (Amoebozoa, Paramoebidae).</title>
        <authorList>
            <person name="Bondarenko N."/>
            <person name="EkaterinaVolkova"/>
            <person name="Masharsky A."/>
            <person name="Kudryavtsev A."/>
            <person name="Smirnov A."/>
        </authorList>
    </citation>
    <scope>NUCLEOTIDE SEQUENCE</scope>
</reference>
<geneLocation type="mitochondrion" evidence="4"/>
<dbReference type="InterPro" id="IPR023575">
    <property type="entry name" value="Ribosomal_uS19_SF"/>
</dbReference>
<dbReference type="SUPFAM" id="SSF54570">
    <property type="entry name" value="Ribosomal protein S19"/>
    <property type="match status" value="1"/>
</dbReference>
<dbReference type="InterPro" id="IPR002222">
    <property type="entry name" value="Ribosomal_uS19"/>
</dbReference>
<dbReference type="AlphaFoldDB" id="A0A5P8HBJ4"/>
<proteinExistence type="inferred from homology"/>
<comment type="similarity">
    <text evidence="1">Belongs to the universal ribosomal protein uS19 family.</text>
</comment>
<dbReference type="Pfam" id="PF00203">
    <property type="entry name" value="Ribosomal_S19"/>
    <property type="match status" value="1"/>
</dbReference>
<dbReference type="GO" id="GO:0005840">
    <property type="term" value="C:ribosome"/>
    <property type="evidence" value="ECO:0007669"/>
    <property type="project" value="UniProtKB-KW"/>
</dbReference>
<dbReference type="GO" id="GO:0003735">
    <property type="term" value="F:structural constituent of ribosome"/>
    <property type="evidence" value="ECO:0007669"/>
    <property type="project" value="InterPro"/>
</dbReference>
<evidence type="ECO:0000256" key="3">
    <source>
        <dbReference type="ARBA" id="ARBA00023274"/>
    </source>
</evidence>
<keyword evidence="4" id="KW-0496">Mitochondrion</keyword>
<evidence type="ECO:0000256" key="2">
    <source>
        <dbReference type="ARBA" id="ARBA00022980"/>
    </source>
</evidence>
<organism evidence="4">
    <name type="scientific">Paramoeba aparasomata</name>
    <dbReference type="NCBI Taxonomy" id="2583407"/>
    <lineage>
        <taxon>Eukaryota</taxon>
        <taxon>Amoebozoa</taxon>
        <taxon>Discosea</taxon>
        <taxon>Flabellinia</taxon>
        <taxon>Dactylopodida</taxon>
        <taxon>Paramoebidae</taxon>
        <taxon>Paramoeba</taxon>
    </lineage>
</organism>
<protein>
    <recommendedName>
        <fullName evidence="5">Ribosomal protein S19</fullName>
    </recommendedName>
</protein>
<gene>
    <name evidence="4" type="primary">ORF8</name>
</gene>
<keyword evidence="2" id="KW-0689">Ribosomal protein</keyword>
<dbReference type="EMBL" id="MK518072">
    <property type="protein sequence ID" value="QFQ52415.1"/>
    <property type="molecule type" value="Genomic_DNA"/>
</dbReference>
<accession>A0A5P8HBJ4</accession>
<keyword evidence="3" id="KW-0687">Ribonucleoprotein</keyword>
<name>A0A5P8HBJ4_9EUKA</name>
<evidence type="ECO:0000256" key="1">
    <source>
        <dbReference type="ARBA" id="ARBA00007345"/>
    </source>
</evidence>
<dbReference type="Gene3D" id="3.30.860.10">
    <property type="entry name" value="30s Ribosomal Protein S19, Chain A"/>
    <property type="match status" value="1"/>
</dbReference>
<dbReference type="PIRSF" id="PIRSF002144">
    <property type="entry name" value="Ribosomal_S19"/>
    <property type="match status" value="1"/>
</dbReference>
<evidence type="ECO:0008006" key="5">
    <source>
        <dbReference type="Google" id="ProtNLM"/>
    </source>
</evidence>
<dbReference type="GO" id="GO:0006412">
    <property type="term" value="P:translation"/>
    <property type="evidence" value="ECO:0007669"/>
    <property type="project" value="InterPro"/>
</dbReference>
<dbReference type="GO" id="GO:1990904">
    <property type="term" value="C:ribonucleoprotein complex"/>
    <property type="evidence" value="ECO:0007669"/>
    <property type="project" value="UniProtKB-KW"/>
</dbReference>
<sequence>MLNQNFFIFFEKYLNKSKKTFIKQNLYIKILNRALNSTVSLLGLNLAVHNGIAFIPVYMDINKMGHMLAVFAFSFSIKLKKKIKIFKKKKKK</sequence>